<gene>
    <name evidence="6" type="primary">ylmB_2</name>
    <name evidence="6" type="ORF">DSM104329_00546</name>
</gene>
<dbReference type="PROSITE" id="PS00758">
    <property type="entry name" value="ARGE_DAPE_CPG2_1"/>
    <property type="match status" value="1"/>
</dbReference>
<dbReference type="EMBL" id="CP087164">
    <property type="protein sequence ID" value="UGS34173.1"/>
    <property type="molecule type" value="Genomic_DNA"/>
</dbReference>
<dbReference type="GO" id="GO:0016787">
    <property type="term" value="F:hydrolase activity"/>
    <property type="evidence" value="ECO:0007669"/>
    <property type="project" value="UniProtKB-KW"/>
</dbReference>
<dbReference type="InterPro" id="IPR050072">
    <property type="entry name" value="Peptidase_M20A"/>
</dbReference>
<name>A0A9E6XT68_9ACTN</name>
<sequence>MTDEERAVLDAVERRADDVIALAEQLIGFDTTAGAGGDEAVLQAALAERLSAAGADVDVWVPGPEVVAGSRQVPAGFDFAGRPQLAARFAGRGGGGPTLLFNGHIDVVPPGDPAAWTTPPQQAARRGPRLHGRGACDMKGGVAAMVIAAEVLAREAALAGELVVCTVTDEEETGAGGIAAVARGVRADAGLIPEPTGFDAWVACRGDLICEILVEGRLGHAGIEHPPGGAVNAIDKARVVMDALRRLHADRRERPDHRHLHLSPGHVIPTRIAGGDWPVNVPDRCALTYHVAYLPAHADGDGWGTAVEAEVEAAIENAASVDPWLADHPPRVRWLLDIPAAEVEPGAPIVETALQAAAEVGRPGRRTGLDSWHDGATFTRFGATPTIAIGPRSIEQAHTVDEWVPVDDLVDCAKLYALAAMRFCGIARG</sequence>
<keyword evidence="2" id="KW-0479">Metal-binding</keyword>
<evidence type="ECO:0000259" key="5">
    <source>
        <dbReference type="Pfam" id="PF07687"/>
    </source>
</evidence>
<dbReference type="Gene3D" id="3.40.630.10">
    <property type="entry name" value="Zn peptidases"/>
    <property type="match status" value="1"/>
</dbReference>
<dbReference type="Pfam" id="PF07687">
    <property type="entry name" value="M20_dimer"/>
    <property type="match status" value="1"/>
</dbReference>
<dbReference type="InterPro" id="IPR036264">
    <property type="entry name" value="Bact_exopeptidase_dim_dom"/>
</dbReference>
<dbReference type="Proteomes" id="UP001162834">
    <property type="component" value="Chromosome"/>
</dbReference>
<keyword evidence="3 6" id="KW-0378">Hydrolase</keyword>
<evidence type="ECO:0000256" key="1">
    <source>
        <dbReference type="ARBA" id="ARBA00001947"/>
    </source>
</evidence>
<dbReference type="PANTHER" id="PTHR43808:SF25">
    <property type="entry name" value="PEPTIDASE M20 DIMERISATION DOMAIN-CONTAINING PROTEIN"/>
    <property type="match status" value="1"/>
</dbReference>
<comment type="cofactor">
    <cofactor evidence="1">
        <name>Zn(2+)</name>
        <dbReference type="ChEBI" id="CHEBI:29105"/>
    </cofactor>
</comment>
<evidence type="ECO:0000256" key="3">
    <source>
        <dbReference type="ARBA" id="ARBA00022801"/>
    </source>
</evidence>
<dbReference type="Pfam" id="PF01546">
    <property type="entry name" value="Peptidase_M20"/>
    <property type="match status" value="1"/>
</dbReference>
<reference evidence="6" key="1">
    <citation type="journal article" date="2022" name="Int. J. Syst. Evol. Microbiol.">
        <title>Pseudomonas aegrilactucae sp. nov. and Pseudomonas morbosilactucae sp. nov., pathogens causing bacterial rot of lettuce in Japan.</title>
        <authorList>
            <person name="Sawada H."/>
            <person name="Fujikawa T."/>
            <person name="Satou M."/>
        </authorList>
    </citation>
    <scope>NUCLEOTIDE SEQUENCE</scope>
    <source>
        <strain evidence="6">0166_1</strain>
    </source>
</reference>
<keyword evidence="4" id="KW-0862">Zinc</keyword>
<organism evidence="6 7">
    <name type="scientific">Capillimicrobium parvum</name>
    <dbReference type="NCBI Taxonomy" id="2884022"/>
    <lineage>
        <taxon>Bacteria</taxon>
        <taxon>Bacillati</taxon>
        <taxon>Actinomycetota</taxon>
        <taxon>Thermoleophilia</taxon>
        <taxon>Solirubrobacterales</taxon>
        <taxon>Capillimicrobiaceae</taxon>
        <taxon>Capillimicrobium</taxon>
    </lineage>
</organism>
<dbReference type="AlphaFoldDB" id="A0A9E6XT68"/>
<protein>
    <submittedName>
        <fullName evidence="6">N-formyl-4-amino-5-aminomethyl-2-methylpyrimidine deformylase</fullName>
        <ecNumber evidence="6">3.5.1.-</ecNumber>
    </submittedName>
</protein>
<evidence type="ECO:0000256" key="4">
    <source>
        <dbReference type="ARBA" id="ARBA00022833"/>
    </source>
</evidence>
<accession>A0A9E6XT68</accession>
<dbReference type="PANTHER" id="PTHR43808">
    <property type="entry name" value="ACETYLORNITHINE DEACETYLASE"/>
    <property type="match status" value="1"/>
</dbReference>
<evidence type="ECO:0000313" key="7">
    <source>
        <dbReference type="Proteomes" id="UP001162834"/>
    </source>
</evidence>
<dbReference type="InterPro" id="IPR001261">
    <property type="entry name" value="ArgE/DapE_CS"/>
</dbReference>
<dbReference type="SUPFAM" id="SSF55031">
    <property type="entry name" value="Bacterial exopeptidase dimerisation domain"/>
    <property type="match status" value="1"/>
</dbReference>
<dbReference type="RefSeq" id="WP_259313862.1">
    <property type="nucleotide sequence ID" value="NZ_CP087164.1"/>
</dbReference>
<dbReference type="KEGG" id="sbae:DSM104329_00546"/>
<feature type="domain" description="Peptidase M20 dimerisation" evidence="5">
    <location>
        <begin position="210"/>
        <end position="298"/>
    </location>
</feature>
<dbReference type="InterPro" id="IPR011650">
    <property type="entry name" value="Peptidase_M20_dimer"/>
</dbReference>
<evidence type="ECO:0000313" key="6">
    <source>
        <dbReference type="EMBL" id="UGS34173.1"/>
    </source>
</evidence>
<keyword evidence="7" id="KW-1185">Reference proteome</keyword>
<dbReference type="GO" id="GO:0046872">
    <property type="term" value="F:metal ion binding"/>
    <property type="evidence" value="ECO:0007669"/>
    <property type="project" value="UniProtKB-KW"/>
</dbReference>
<dbReference type="SUPFAM" id="SSF53187">
    <property type="entry name" value="Zn-dependent exopeptidases"/>
    <property type="match status" value="1"/>
</dbReference>
<evidence type="ECO:0000256" key="2">
    <source>
        <dbReference type="ARBA" id="ARBA00022723"/>
    </source>
</evidence>
<dbReference type="Gene3D" id="3.30.70.360">
    <property type="match status" value="1"/>
</dbReference>
<dbReference type="EC" id="3.5.1.-" evidence="6"/>
<proteinExistence type="predicted"/>
<dbReference type="InterPro" id="IPR002933">
    <property type="entry name" value="Peptidase_M20"/>
</dbReference>